<comment type="caution">
    <text evidence="1">The sequence shown here is derived from an EMBL/GenBank/DDBJ whole genome shotgun (WGS) entry which is preliminary data.</text>
</comment>
<reference evidence="1" key="1">
    <citation type="submission" date="2020-01" db="EMBL/GenBank/DDBJ databases">
        <authorList>
            <person name="Seo Y.L."/>
        </authorList>
    </citation>
    <scope>NUCLEOTIDE SEQUENCE</scope>
    <source>
        <strain evidence="1">R11</strain>
    </source>
</reference>
<sequence length="126" mass="14266">MSSNFFNKNSVNAGFKQGYLTLNTSVFKVYKTNIFNVVYQFVMERKQLKDNLNLLNEQIKKSEEAASIICYVEEAIKSAQQVPFKGKADYVDLLKSEATAIKYGHYDIAMARFQVSTSLGMLIDGI</sequence>
<organism evidence="1 2">
    <name type="scientific">Mucilaginibacter agri</name>
    <dbReference type="NCBI Taxonomy" id="2695265"/>
    <lineage>
        <taxon>Bacteria</taxon>
        <taxon>Pseudomonadati</taxon>
        <taxon>Bacteroidota</taxon>
        <taxon>Sphingobacteriia</taxon>
        <taxon>Sphingobacteriales</taxon>
        <taxon>Sphingobacteriaceae</taxon>
        <taxon>Mucilaginibacter</taxon>
    </lineage>
</organism>
<gene>
    <name evidence="1" type="ORF">GSY63_19050</name>
</gene>
<dbReference type="AlphaFoldDB" id="A0A965ZJZ9"/>
<evidence type="ECO:0000313" key="1">
    <source>
        <dbReference type="EMBL" id="NCD71473.1"/>
    </source>
</evidence>
<dbReference type="Proteomes" id="UP000638732">
    <property type="component" value="Unassembled WGS sequence"/>
</dbReference>
<dbReference type="EMBL" id="WWEO01000044">
    <property type="protein sequence ID" value="NCD71473.1"/>
    <property type="molecule type" value="Genomic_DNA"/>
</dbReference>
<evidence type="ECO:0000313" key="2">
    <source>
        <dbReference type="Proteomes" id="UP000638732"/>
    </source>
</evidence>
<reference evidence="1" key="2">
    <citation type="submission" date="2020-10" db="EMBL/GenBank/DDBJ databases">
        <title>Mucilaginibacter sp. nov., isolated from soil.</title>
        <authorList>
            <person name="Jeon C.O."/>
        </authorList>
    </citation>
    <scope>NUCLEOTIDE SEQUENCE</scope>
    <source>
        <strain evidence="1">R11</strain>
    </source>
</reference>
<dbReference type="RefSeq" id="WP_166587425.1">
    <property type="nucleotide sequence ID" value="NZ_WWEO01000044.1"/>
</dbReference>
<proteinExistence type="predicted"/>
<protein>
    <submittedName>
        <fullName evidence="1">Uncharacterized protein</fullName>
    </submittedName>
</protein>
<keyword evidence="2" id="KW-1185">Reference proteome</keyword>
<accession>A0A965ZJZ9</accession>
<name>A0A965ZJZ9_9SPHI</name>